<name>A0A1M5FLE2_VIBGA</name>
<evidence type="ECO:0000313" key="1">
    <source>
        <dbReference type="EMBL" id="SHF91991.1"/>
    </source>
</evidence>
<organism evidence="1 2">
    <name type="scientific">Vibrio gazogenes DSM 21264 = NBRC 103151</name>
    <dbReference type="NCBI Taxonomy" id="1123492"/>
    <lineage>
        <taxon>Bacteria</taxon>
        <taxon>Pseudomonadati</taxon>
        <taxon>Pseudomonadota</taxon>
        <taxon>Gammaproteobacteria</taxon>
        <taxon>Vibrionales</taxon>
        <taxon>Vibrionaceae</taxon>
        <taxon>Vibrio</taxon>
    </lineage>
</organism>
<dbReference type="Gene3D" id="3.40.50.1110">
    <property type="entry name" value="SGNH hydrolase"/>
    <property type="match status" value="1"/>
</dbReference>
<protein>
    <recommendedName>
        <fullName evidence="3">SGNH hydrolase-type esterase domain-containing protein</fullName>
    </recommendedName>
</protein>
<dbReference type="Proteomes" id="UP000184159">
    <property type="component" value="Unassembled WGS sequence"/>
</dbReference>
<gene>
    <name evidence="1" type="ORF">SAMN02745781_03508</name>
</gene>
<dbReference type="AlphaFoldDB" id="A0A1M5FLE2"/>
<accession>A0A1M5FLE2</accession>
<dbReference type="SUPFAM" id="SSF52266">
    <property type="entry name" value="SGNH hydrolase"/>
    <property type="match status" value="1"/>
</dbReference>
<proteinExistence type="predicted"/>
<dbReference type="EMBL" id="FQUH01000020">
    <property type="protein sequence ID" value="SHF91991.1"/>
    <property type="molecule type" value="Genomic_DNA"/>
</dbReference>
<dbReference type="RefSeq" id="WP_072962217.1">
    <property type="nucleotide sequence ID" value="NZ_FQUH01000020.1"/>
</dbReference>
<reference evidence="2" key="1">
    <citation type="submission" date="2016-11" db="EMBL/GenBank/DDBJ databases">
        <authorList>
            <person name="Varghese N."/>
            <person name="Submissions S."/>
        </authorList>
    </citation>
    <scope>NUCLEOTIDE SEQUENCE [LARGE SCALE GENOMIC DNA]</scope>
    <source>
        <strain evidence="2">DSM 21264</strain>
    </source>
</reference>
<dbReference type="InterPro" id="IPR036514">
    <property type="entry name" value="SGNH_hydro_sf"/>
</dbReference>
<evidence type="ECO:0000313" key="2">
    <source>
        <dbReference type="Proteomes" id="UP000184159"/>
    </source>
</evidence>
<keyword evidence="2" id="KW-1185">Reference proteome</keyword>
<evidence type="ECO:0008006" key="3">
    <source>
        <dbReference type="Google" id="ProtNLM"/>
    </source>
</evidence>
<sequence length="346" mass="39801">MMKKFKYSIALLFFIVLLGLLVDAGSDFLLYARDYYRSVSDKNNFIQSLPKNLDRQKYAKYYDDTRALETYYLPYIGGVIPPGEYGIYKIDKFGRREYSHHASKKQTKSILVLGASQSFGFYNSSDTTLVRYLAELLPEYRIDNYSSPGQKVSQNLANWQRIHNTKSHHYDLAIIVNGPVDYIIEHAKFKNVKVKGRDNEIALVYFLRLVKNKIKNVVLTSDYDISSRDMKYYETAIPKKIMNGFEDIIGYGSDLNIKTLIFIPPAIWGNKASVDNINKNITENEFMNSIARNLSDLSRKNSHVIDMSNIFNDKNELFFLDAGSHLTPNGNKLLAQKIAHYIKAND</sequence>
<dbReference type="GO" id="GO:0016788">
    <property type="term" value="F:hydrolase activity, acting on ester bonds"/>
    <property type="evidence" value="ECO:0007669"/>
    <property type="project" value="UniProtKB-ARBA"/>
</dbReference>